<evidence type="ECO:0000313" key="3">
    <source>
        <dbReference type="Proteomes" id="UP000826725"/>
    </source>
</evidence>
<dbReference type="Proteomes" id="UP000826725">
    <property type="component" value="Chromosome"/>
</dbReference>
<dbReference type="KEGG" id="dbk:DGMP_10700"/>
<protein>
    <recommendedName>
        <fullName evidence="1">N-acetyltransferase domain-containing protein</fullName>
    </recommendedName>
</protein>
<dbReference type="EMBL" id="AP024086">
    <property type="protein sequence ID" value="BCL60377.1"/>
    <property type="molecule type" value="Genomic_DNA"/>
</dbReference>
<sequence>MVTEYGAVNLFGKSIQERVVAMITIAHPQFREELFEKAKKLGYIGPERNLGEAARAVYPVQLESTINIDGEKVTIRPAKPVDERRIQEHYYSLPKEDVLSRFFCQKTIFGRPEMESRSNVDYINDLTLVAVVGEFGFSKVVAVAESMKLKDINMTEVAFSVSKEYQGKGLGKIFLKKLAAAARANGVSGLMAYTFPSNKAMISLFKTLPYKVKTRYEDGDLILSCKFNELA</sequence>
<dbReference type="InterPro" id="IPR000182">
    <property type="entry name" value="GNAT_dom"/>
</dbReference>
<dbReference type="InterPro" id="IPR026888">
    <property type="entry name" value="AcetylCoA_hyd_C"/>
</dbReference>
<name>A0A8D5FUZ9_9BACT</name>
<dbReference type="PROSITE" id="PS51186">
    <property type="entry name" value="GNAT"/>
    <property type="match status" value="1"/>
</dbReference>
<accession>A0A8D5FUZ9</accession>
<gene>
    <name evidence="2" type="ORF">DGMP_10700</name>
</gene>
<organism evidence="2 3">
    <name type="scientific">Desulfomarina profundi</name>
    <dbReference type="NCBI Taxonomy" id="2772557"/>
    <lineage>
        <taxon>Bacteria</taxon>
        <taxon>Pseudomonadati</taxon>
        <taxon>Thermodesulfobacteriota</taxon>
        <taxon>Desulfobulbia</taxon>
        <taxon>Desulfobulbales</taxon>
        <taxon>Desulfobulbaceae</taxon>
        <taxon>Desulfomarina</taxon>
    </lineage>
</organism>
<feature type="domain" description="N-acetyltransferase" evidence="1">
    <location>
        <begin position="73"/>
        <end position="228"/>
    </location>
</feature>
<proteinExistence type="predicted"/>
<dbReference type="GO" id="GO:0016747">
    <property type="term" value="F:acyltransferase activity, transferring groups other than amino-acyl groups"/>
    <property type="evidence" value="ECO:0007669"/>
    <property type="project" value="InterPro"/>
</dbReference>
<keyword evidence="3" id="KW-1185">Reference proteome</keyword>
<dbReference type="Pfam" id="PF00583">
    <property type="entry name" value="Acetyltransf_1"/>
    <property type="match status" value="1"/>
</dbReference>
<dbReference type="AlphaFoldDB" id="A0A8D5FUZ9"/>
<reference evidence="2" key="1">
    <citation type="submission" date="2020-09" db="EMBL/GenBank/DDBJ databases">
        <title>Desulfogranum mesoprofundum gen. nov., sp. nov., a novel mesophilic, sulfate-reducing chemolithoautotroph isolated from a deep-sea hydrothermal vent chimney in the Suiyo Seamount.</title>
        <authorList>
            <person name="Hashimoto Y."/>
            <person name="Nakagawa S."/>
        </authorList>
    </citation>
    <scope>NUCLEOTIDE SEQUENCE</scope>
    <source>
        <strain evidence="2">KT2</strain>
    </source>
</reference>
<evidence type="ECO:0000259" key="1">
    <source>
        <dbReference type="PROSITE" id="PS51186"/>
    </source>
</evidence>
<dbReference type="Pfam" id="PF13336">
    <property type="entry name" value="AcetylCoA_hyd_C"/>
    <property type="match status" value="1"/>
</dbReference>
<evidence type="ECO:0000313" key="2">
    <source>
        <dbReference type="EMBL" id="BCL60377.1"/>
    </source>
</evidence>